<dbReference type="PANTHER" id="PTHR43477:SF1">
    <property type="entry name" value="DIHYDROANTICAPSIN 7-DEHYDROGENASE"/>
    <property type="match status" value="1"/>
</dbReference>
<organism evidence="3 4">
    <name type="scientific">Larkinella knui</name>
    <dbReference type="NCBI Taxonomy" id="2025310"/>
    <lineage>
        <taxon>Bacteria</taxon>
        <taxon>Pseudomonadati</taxon>
        <taxon>Bacteroidota</taxon>
        <taxon>Cytophagia</taxon>
        <taxon>Cytophagales</taxon>
        <taxon>Spirosomataceae</taxon>
        <taxon>Larkinella</taxon>
    </lineage>
</organism>
<evidence type="ECO:0000313" key="3">
    <source>
        <dbReference type="EMBL" id="RRB15114.1"/>
    </source>
</evidence>
<evidence type="ECO:0000256" key="1">
    <source>
        <dbReference type="ARBA" id="ARBA00006484"/>
    </source>
</evidence>
<dbReference type="CDD" id="cd05233">
    <property type="entry name" value="SDR_c"/>
    <property type="match status" value="1"/>
</dbReference>
<protein>
    <submittedName>
        <fullName evidence="3">SDR family oxidoreductase</fullName>
    </submittedName>
</protein>
<reference evidence="3 4" key="1">
    <citation type="submission" date="2018-11" db="EMBL/GenBank/DDBJ databases">
        <authorList>
            <person name="Zhou Z."/>
            <person name="Wang G."/>
        </authorList>
    </citation>
    <scope>NUCLEOTIDE SEQUENCE [LARGE SCALE GENOMIC DNA]</scope>
    <source>
        <strain evidence="3 4">KCTC42998</strain>
    </source>
</reference>
<dbReference type="InterPro" id="IPR036291">
    <property type="entry name" value="NAD(P)-bd_dom_sf"/>
</dbReference>
<dbReference type="Proteomes" id="UP000274271">
    <property type="component" value="Unassembled WGS sequence"/>
</dbReference>
<dbReference type="InterPro" id="IPR002347">
    <property type="entry name" value="SDR_fam"/>
</dbReference>
<dbReference type="AlphaFoldDB" id="A0A3P1CQ83"/>
<sequence length="236" mass="24432">MSKFDGKNILIVGASSGIGQAVAQQIQAAGATVFTAGRRQPDGIQSTHLTWDATQPGAADLSALPDTLHGVVYAPGTIRLAPFGRLTLENYQEDFTLNVLGAIAILKAVMPALIQSKSASVVLFSTVAAQLGFGLHSSVSVSKSAVEGLAKSLAAEYATYGIRFNVVAPSLTNTPLAQSVGLVSPNRLEAAGKRHPLGRIGTPEDIASMVTFLLSDETSWVTGQILGVDGGMSTLK</sequence>
<keyword evidence="4" id="KW-1185">Reference proteome</keyword>
<accession>A0A3P1CQ83</accession>
<dbReference type="Pfam" id="PF13561">
    <property type="entry name" value="adh_short_C2"/>
    <property type="match status" value="1"/>
</dbReference>
<dbReference type="GO" id="GO:0016491">
    <property type="term" value="F:oxidoreductase activity"/>
    <property type="evidence" value="ECO:0007669"/>
    <property type="project" value="UniProtKB-KW"/>
</dbReference>
<comment type="caution">
    <text evidence="3">The sequence shown here is derived from an EMBL/GenBank/DDBJ whole genome shotgun (WGS) entry which is preliminary data.</text>
</comment>
<name>A0A3P1CQ83_9BACT</name>
<dbReference type="PRINTS" id="PR00081">
    <property type="entry name" value="GDHRDH"/>
</dbReference>
<dbReference type="SUPFAM" id="SSF51735">
    <property type="entry name" value="NAD(P)-binding Rossmann-fold domains"/>
    <property type="match status" value="1"/>
</dbReference>
<dbReference type="InterPro" id="IPR051122">
    <property type="entry name" value="SDR_DHRS6-like"/>
</dbReference>
<dbReference type="Gene3D" id="3.40.50.720">
    <property type="entry name" value="NAD(P)-binding Rossmann-like Domain"/>
    <property type="match status" value="1"/>
</dbReference>
<gene>
    <name evidence="3" type="ORF">EHT87_11215</name>
</gene>
<keyword evidence="2" id="KW-0560">Oxidoreductase</keyword>
<proteinExistence type="inferred from homology"/>
<dbReference type="EMBL" id="RQJP01000002">
    <property type="protein sequence ID" value="RRB15114.1"/>
    <property type="molecule type" value="Genomic_DNA"/>
</dbReference>
<dbReference type="PANTHER" id="PTHR43477">
    <property type="entry name" value="DIHYDROANTICAPSIN 7-DEHYDROGENASE"/>
    <property type="match status" value="1"/>
</dbReference>
<dbReference type="RefSeq" id="WP_124906718.1">
    <property type="nucleotide sequence ID" value="NZ_RQJP01000002.1"/>
</dbReference>
<evidence type="ECO:0000313" key="4">
    <source>
        <dbReference type="Proteomes" id="UP000274271"/>
    </source>
</evidence>
<evidence type="ECO:0000256" key="2">
    <source>
        <dbReference type="ARBA" id="ARBA00023002"/>
    </source>
</evidence>
<comment type="similarity">
    <text evidence="1">Belongs to the short-chain dehydrogenases/reductases (SDR) family.</text>
</comment>
<dbReference type="OrthoDB" id="9803333at2"/>